<evidence type="ECO:0000313" key="2">
    <source>
        <dbReference type="Proteomes" id="UP000243542"/>
    </source>
</evidence>
<dbReference type="EMBL" id="PDJK01000002">
    <property type="protein sequence ID" value="PFG48684.1"/>
    <property type="molecule type" value="Genomic_DNA"/>
</dbReference>
<sequence>MYAYADELVKRLEKALGIAEASDEQATSDVTNAGAQGGGVRTVTRRTLIAVLARLWPDVPVRETSCTSKSSGPPSSIRLRSWLTYLNLPGDHSGIRGGTDHLVFSVMDKLPLISRKLPGLRARAALPNKTASMAAAVSHPATVRTIGEANTLAGRAAKITRPRH</sequence>
<reference evidence="1 2" key="1">
    <citation type="submission" date="2017-10" db="EMBL/GenBank/DDBJ databases">
        <title>Sequencing the genomes of 1000 actinobacteria strains.</title>
        <authorList>
            <person name="Klenk H.-P."/>
        </authorList>
    </citation>
    <scope>NUCLEOTIDE SEQUENCE [LARGE SCALE GENOMIC DNA]</scope>
    <source>
        <strain evidence="1 2">DSM 46092</strain>
    </source>
</reference>
<protein>
    <submittedName>
        <fullName evidence="1">Uncharacterized protein</fullName>
    </submittedName>
</protein>
<organism evidence="1 2">
    <name type="scientific">Amycolatopsis sulphurea</name>
    <dbReference type="NCBI Taxonomy" id="76022"/>
    <lineage>
        <taxon>Bacteria</taxon>
        <taxon>Bacillati</taxon>
        <taxon>Actinomycetota</taxon>
        <taxon>Actinomycetes</taxon>
        <taxon>Pseudonocardiales</taxon>
        <taxon>Pseudonocardiaceae</taxon>
        <taxon>Amycolatopsis</taxon>
    </lineage>
</organism>
<dbReference type="Proteomes" id="UP000243542">
    <property type="component" value="Unassembled WGS sequence"/>
</dbReference>
<dbReference type="AlphaFoldDB" id="A0A2A9FBF5"/>
<proteinExistence type="predicted"/>
<gene>
    <name evidence="1" type="ORF">ATK36_3786</name>
</gene>
<evidence type="ECO:0000313" key="1">
    <source>
        <dbReference type="EMBL" id="PFG48684.1"/>
    </source>
</evidence>
<keyword evidence="2" id="KW-1185">Reference proteome</keyword>
<accession>A0A2A9FBF5</accession>
<comment type="caution">
    <text evidence="1">The sequence shown here is derived from an EMBL/GenBank/DDBJ whole genome shotgun (WGS) entry which is preliminary data.</text>
</comment>
<name>A0A2A9FBF5_9PSEU</name>